<dbReference type="SMART" id="SM00304">
    <property type="entry name" value="HAMP"/>
    <property type="match status" value="1"/>
</dbReference>
<comment type="subcellular location">
    <subcellularLocation>
        <location evidence="1">Membrane</location>
    </subcellularLocation>
</comment>
<sequence>MSSLSNIRIGARLSLGFAVVLVLSIISTAFALRNAVQNADATKRMMAEPLARERLAADWYTQTAVTIARTIMMAKSSDTSLATTFAETMADGSKKGNVMNRKMGELITSDDEKAIYQATLAVRAKFVESKQALLDANKAGDAEGAARIFSTSFTPSAEAYQAGMLKLVEYERKVLDQMAQDVEAATTRSINLTITLGVLLVALGAVCATLISRSITRPLEAAIGVATTVASGDLTTEFGAAPRDQIGDLMRELKGMNDELVKVVGDVQHGAQSIALASSEIAAGNHDLSARTEQQASALEETAASMEELTTTVRQNADNARQADKLAHAASEVAEKGGAIVGQVVHTMGAIDSSAKKIVDIIGVIDGIAFQTNILALNAAVEAARAGEQGRGFAVVASEVRGLAQRSAAAAKEIKALIDNSVAQVDAGAQLVQQAGSTMEEVVASVRRVTDIMSEITAASSEQSIGINQVNEAIAQMDEMTQQNAALVEQAAAAAASMQDQAASLAGVSAQFKLGAAAMQAPALKPAPRPAVRAAARPAARIASAPAARAPAPAAAPRAKASDSEWEEF</sequence>
<evidence type="ECO:0000313" key="10">
    <source>
        <dbReference type="Proteomes" id="UP000481037"/>
    </source>
</evidence>
<gene>
    <name evidence="9" type="ORF">GJ697_10150</name>
</gene>
<evidence type="ECO:0000256" key="5">
    <source>
        <dbReference type="SAM" id="MobiDB-lite"/>
    </source>
</evidence>
<dbReference type="Pfam" id="PF12729">
    <property type="entry name" value="4HB_MCP_1"/>
    <property type="match status" value="1"/>
</dbReference>
<feature type="compositionally biased region" description="Low complexity" evidence="5">
    <location>
        <begin position="529"/>
        <end position="559"/>
    </location>
</feature>
<name>A0A6L5QEN1_9BURK</name>
<evidence type="ECO:0000256" key="3">
    <source>
        <dbReference type="ARBA" id="ARBA00029447"/>
    </source>
</evidence>
<dbReference type="RefSeq" id="WP_154387881.1">
    <property type="nucleotide sequence ID" value="NZ_WKJM01000007.1"/>
</dbReference>
<dbReference type="PRINTS" id="PR00260">
    <property type="entry name" value="CHEMTRNSDUCR"/>
</dbReference>
<feature type="region of interest" description="Disordered" evidence="5">
    <location>
        <begin position="529"/>
        <end position="569"/>
    </location>
</feature>
<dbReference type="InterPro" id="IPR047347">
    <property type="entry name" value="YvaQ-like_sensor"/>
</dbReference>
<dbReference type="GO" id="GO:0006935">
    <property type="term" value="P:chemotaxis"/>
    <property type="evidence" value="ECO:0007669"/>
    <property type="project" value="InterPro"/>
</dbReference>
<dbReference type="InterPro" id="IPR004089">
    <property type="entry name" value="MCPsignal_dom"/>
</dbReference>
<comment type="similarity">
    <text evidence="3">Belongs to the methyl-accepting chemotaxis (MCP) protein family.</text>
</comment>
<feature type="domain" description="HAMP" evidence="8">
    <location>
        <begin position="213"/>
        <end position="265"/>
    </location>
</feature>
<reference evidence="9 10" key="1">
    <citation type="submission" date="2019-11" db="EMBL/GenBank/DDBJ databases">
        <title>Novel species isolated from a subtropical stream in China.</title>
        <authorList>
            <person name="Lu H."/>
        </authorList>
    </citation>
    <scope>NUCLEOTIDE SEQUENCE [LARGE SCALE GENOMIC DNA]</scope>
    <source>
        <strain evidence="9 10">FT25W</strain>
    </source>
</reference>
<dbReference type="Proteomes" id="UP000481037">
    <property type="component" value="Unassembled WGS sequence"/>
</dbReference>
<dbReference type="FunFam" id="1.10.287.950:FF:000001">
    <property type="entry name" value="Methyl-accepting chemotaxis sensory transducer"/>
    <property type="match status" value="1"/>
</dbReference>
<dbReference type="Pfam" id="PF00672">
    <property type="entry name" value="HAMP"/>
    <property type="match status" value="1"/>
</dbReference>
<dbReference type="PROSITE" id="PS50885">
    <property type="entry name" value="HAMP"/>
    <property type="match status" value="1"/>
</dbReference>
<comment type="caution">
    <text evidence="9">The sequence shown here is derived from an EMBL/GenBank/DDBJ whole genome shotgun (WGS) entry which is preliminary data.</text>
</comment>
<evidence type="ECO:0000256" key="2">
    <source>
        <dbReference type="ARBA" id="ARBA00022481"/>
    </source>
</evidence>
<keyword evidence="6" id="KW-0472">Membrane</keyword>
<proteinExistence type="inferred from homology"/>
<keyword evidence="6" id="KW-1133">Transmembrane helix</keyword>
<evidence type="ECO:0000313" key="9">
    <source>
        <dbReference type="EMBL" id="MRX08195.1"/>
    </source>
</evidence>
<dbReference type="Gene3D" id="1.10.287.950">
    <property type="entry name" value="Methyl-accepting chemotaxis protein"/>
    <property type="match status" value="1"/>
</dbReference>
<dbReference type="AlphaFoldDB" id="A0A6L5QEN1"/>
<dbReference type="GO" id="GO:0004888">
    <property type="term" value="F:transmembrane signaling receptor activity"/>
    <property type="evidence" value="ECO:0007669"/>
    <property type="project" value="InterPro"/>
</dbReference>
<keyword evidence="2" id="KW-0488">Methylation</keyword>
<dbReference type="GO" id="GO:0005886">
    <property type="term" value="C:plasma membrane"/>
    <property type="evidence" value="ECO:0007669"/>
    <property type="project" value="TreeGrafter"/>
</dbReference>
<evidence type="ECO:0000259" key="8">
    <source>
        <dbReference type="PROSITE" id="PS50885"/>
    </source>
</evidence>
<dbReference type="SUPFAM" id="SSF58104">
    <property type="entry name" value="Methyl-accepting chemotaxis protein (MCP) signaling domain"/>
    <property type="match status" value="1"/>
</dbReference>
<evidence type="ECO:0000256" key="6">
    <source>
        <dbReference type="SAM" id="Phobius"/>
    </source>
</evidence>
<dbReference type="PROSITE" id="PS50111">
    <property type="entry name" value="CHEMOTAXIS_TRANSDUC_2"/>
    <property type="match status" value="1"/>
</dbReference>
<dbReference type="InterPro" id="IPR004090">
    <property type="entry name" value="Chemotax_Me-accpt_rcpt"/>
</dbReference>
<dbReference type="SMART" id="SM00283">
    <property type="entry name" value="MA"/>
    <property type="match status" value="1"/>
</dbReference>
<evidence type="ECO:0000259" key="7">
    <source>
        <dbReference type="PROSITE" id="PS50111"/>
    </source>
</evidence>
<dbReference type="GO" id="GO:0007165">
    <property type="term" value="P:signal transduction"/>
    <property type="evidence" value="ECO:0007669"/>
    <property type="project" value="UniProtKB-KW"/>
</dbReference>
<evidence type="ECO:0000256" key="1">
    <source>
        <dbReference type="ARBA" id="ARBA00004370"/>
    </source>
</evidence>
<dbReference type="Pfam" id="PF00015">
    <property type="entry name" value="MCPsignal"/>
    <property type="match status" value="1"/>
</dbReference>
<keyword evidence="6" id="KW-0812">Transmembrane</keyword>
<dbReference type="PANTHER" id="PTHR43531">
    <property type="entry name" value="PROTEIN ICFG"/>
    <property type="match status" value="1"/>
</dbReference>
<dbReference type="PANTHER" id="PTHR43531:SF14">
    <property type="entry name" value="METHYL-ACCEPTING CHEMOTAXIS PROTEIN I-RELATED"/>
    <property type="match status" value="1"/>
</dbReference>
<dbReference type="EMBL" id="WKJM01000007">
    <property type="protein sequence ID" value="MRX08195.1"/>
    <property type="molecule type" value="Genomic_DNA"/>
</dbReference>
<keyword evidence="10" id="KW-1185">Reference proteome</keyword>
<dbReference type="InterPro" id="IPR003660">
    <property type="entry name" value="HAMP_dom"/>
</dbReference>
<dbReference type="InterPro" id="IPR024478">
    <property type="entry name" value="HlyB_4HB_MCP"/>
</dbReference>
<dbReference type="CDD" id="cd19411">
    <property type="entry name" value="MCP2201-like_sensor"/>
    <property type="match status" value="1"/>
</dbReference>
<dbReference type="CDD" id="cd06225">
    <property type="entry name" value="HAMP"/>
    <property type="match status" value="1"/>
</dbReference>
<organism evidence="9 10">
    <name type="scientific">Duganella alba</name>
    <dbReference type="NCBI Taxonomy" id="2666081"/>
    <lineage>
        <taxon>Bacteria</taxon>
        <taxon>Pseudomonadati</taxon>
        <taxon>Pseudomonadota</taxon>
        <taxon>Betaproteobacteria</taxon>
        <taxon>Burkholderiales</taxon>
        <taxon>Oxalobacteraceae</taxon>
        <taxon>Telluria group</taxon>
        <taxon>Duganella</taxon>
    </lineage>
</organism>
<evidence type="ECO:0000256" key="4">
    <source>
        <dbReference type="PROSITE-ProRule" id="PRU00284"/>
    </source>
</evidence>
<dbReference type="InterPro" id="IPR051310">
    <property type="entry name" value="MCP_chemotaxis"/>
</dbReference>
<accession>A0A6L5QEN1</accession>
<keyword evidence="4" id="KW-0807">Transducer</keyword>
<feature type="domain" description="Methyl-accepting transducer" evidence="7">
    <location>
        <begin position="270"/>
        <end position="499"/>
    </location>
</feature>
<dbReference type="CDD" id="cd11386">
    <property type="entry name" value="MCP_signal"/>
    <property type="match status" value="1"/>
</dbReference>
<feature type="transmembrane region" description="Helical" evidence="6">
    <location>
        <begin position="190"/>
        <end position="211"/>
    </location>
</feature>
<protein>
    <submittedName>
        <fullName evidence="9">HAMP domain-containing protein</fullName>
    </submittedName>
</protein>